<accession>A0A7W7I5J5</accession>
<dbReference type="InterPro" id="IPR020846">
    <property type="entry name" value="MFS_dom"/>
</dbReference>
<protein>
    <submittedName>
        <fullName evidence="7">EmrB/QacA subfamily drug resistance transporter</fullName>
    </submittedName>
</protein>
<dbReference type="GO" id="GO:0022857">
    <property type="term" value="F:transmembrane transporter activity"/>
    <property type="evidence" value="ECO:0007669"/>
    <property type="project" value="InterPro"/>
</dbReference>
<dbReference type="SUPFAM" id="SSF103473">
    <property type="entry name" value="MFS general substrate transporter"/>
    <property type="match status" value="2"/>
</dbReference>
<feature type="transmembrane region" description="Helical" evidence="5">
    <location>
        <begin position="17"/>
        <end position="42"/>
    </location>
</feature>
<dbReference type="Pfam" id="PF07690">
    <property type="entry name" value="MFS_1"/>
    <property type="match status" value="1"/>
</dbReference>
<name>A0A7W7I5J5_9ACTN</name>
<keyword evidence="2 5" id="KW-0812">Transmembrane</keyword>
<feature type="transmembrane region" description="Helical" evidence="5">
    <location>
        <begin position="210"/>
        <end position="229"/>
    </location>
</feature>
<evidence type="ECO:0000256" key="5">
    <source>
        <dbReference type="SAM" id="Phobius"/>
    </source>
</evidence>
<dbReference type="PANTHER" id="PTHR42718:SF39">
    <property type="entry name" value="ACTINORHODIN TRANSPORTER-RELATED"/>
    <property type="match status" value="1"/>
</dbReference>
<keyword evidence="8" id="KW-1185">Reference proteome</keyword>
<feature type="transmembrane region" description="Helical" evidence="5">
    <location>
        <begin position="110"/>
        <end position="131"/>
    </location>
</feature>
<dbReference type="EMBL" id="JACHNH010000001">
    <property type="protein sequence ID" value="MBB4766843.1"/>
    <property type="molecule type" value="Genomic_DNA"/>
</dbReference>
<evidence type="ECO:0000259" key="6">
    <source>
        <dbReference type="PROSITE" id="PS50850"/>
    </source>
</evidence>
<comment type="caution">
    <text evidence="7">The sequence shown here is derived from an EMBL/GenBank/DDBJ whole genome shotgun (WGS) entry which is preliminary data.</text>
</comment>
<evidence type="ECO:0000313" key="8">
    <source>
        <dbReference type="Proteomes" id="UP000578112"/>
    </source>
</evidence>
<keyword evidence="4 5" id="KW-0472">Membrane</keyword>
<feature type="transmembrane region" description="Helical" evidence="5">
    <location>
        <begin position="54"/>
        <end position="73"/>
    </location>
</feature>
<dbReference type="GO" id="GO:0005886">
    <property type="term" value="C:plasma membrane"/>
    <property type="evidence" value="ECO:0007669"/>
    <property type="project" value="UniProtKB-SubCell"/>
</dbReference>
<feature type="transmembrane region" description="Helical" evidence="5">
    <location>
        <begin position="177"/>
        <end position="198"/>
    </location>
</feature>
<comment type="subcellular location">
    <subcellularLocation>
        <location evidence="1">Cell membrane</location>
        <topology evidence="1">Multi-pass membrane protein</topology>
    </subcellularLocation>
</comment>
<evidence type="ECO:0000256" key="2">
    <source>
        <dbReference type="ARBA" id="ARBA00022692"/>
    </source>
</evidence>
<dbReference type="PROSITE" id="PS00216">
    <property type="entry name" value="SUGAR_TRANSPORT_1"/>
    <property type="match status" value="1"/>
</dbReference>
<evidence type="ECO:0000256" key="1">
    <source>
        <dbReference type="ARBA" id="ARBA00004651"/>
    </source>
</evidence>
<dbReference type="Proteomes" id="UP000578112">
    <property type="component" value="Unassembled WGS sequence"/>
</dbReference>
<reference evidence="7 8" key="1">
    <citation type="submission" date="2020-08" db="EMBL/GenBank/DDBJ databases">
        <title>Sequencing the genomes of 1000 actinobacteria strains.</title>
        <authorList>
            <person name="Klenk H.-P."/>
        </authorList>
    </citation>
    <scope>NUCLEOTIDE SEQUENCE [LARGE SCALE GENOMIC DNA]</scope>
    <source>
        <strain evidence="7 8">DSM 43149</strain>
    </source>
</reference>
<organism evidence="7 8">
    <name type="scientific">Actinoplanes digitatis</name>
    <dbReference type="NCBI Taxonomy" id="1868"/>
    <lineage>
        <taxon>Bacteria</taxon>
        <taxon>Bacillati</taxon>
        <taxon>Actinomycetota</taxon>
        <taxon>Actinomycetes</taxon>
        <taxon>Micromonosporales</taxon>
        <taxon>Micromonosporaceae</taxon>
        <taxon>Actinoplanes</taxon>
    </lineage>
</organism>
<dbReference type="Gene3D" id="1.20.1720.10">
    <property type="entry name" value="Multidrug resistance protein D"/>
    <property type="match status" value="1"/>
</dbReference>
<dbReference type="PANTHER" id="PTHR42718">
    <property type="entry name" value="MAJOR FACILITATOR SUPERFAMILY MULTIDRUG TRANSPORTER MFSC"/>
    <property type="match status" value="1"/>
</dbReference>
<evidence type="ECO:0000256" key="3">
    <source>
        <dbReference type="ARBA" id="ARBA00022989"/>
    </source>
</evidence>
<feature type="transmembrane region" description="Helical" evidence="5">
    <location>
        <begin position="143"/>
        <end position="165"/>
    </location>
</feature>
<feature type="transmembrane region" description="Helical" evidence="5">
    <location>
        <begin position="376"/>
        <end position="399"/>
    </location>
</feature>
<dbReference type="AlphaFoldDB" id="A0A7W7I5J5"/>
<feature type="transmembrane region" description="Helical" evidence="5">
    <location>
        <begin position="420"/>
        <end position="441"/>
    </location>
</feature>
<feature type="domain" description="Major facilitator superfamily (MFS) profile" evidence="6">
    <location>
        <begin position="19"/>
        <end position="545"/>
    </location>
</feature>
<dbReference type="InterPro" id="IPR036259">
    <property type="entry name" value="MFS_trans_sf"/>
</dbReference>
<dbReference type="CDD" id="cd17321">
    <property type="entry name" value="MFS_MMR_MDR_like"/>
    <property type="match status" value="1"/>
</dbReference>
<sequence>MQAVLERPSEAAYRWRWVALFVILAVEVMDLLDSLVTTIAGPVIRAELGGSLSLIQWLGAVYTLSMAIGLLTGGRLGDIYGRRRMFIIGAAGFTLASLLCALAWSPGVLIGARAVQGLFGALMLPQGLGMIKQMFSPSEQAKAFGAFGPVMGLGAVGGPILAGWLVDADYFGTGWRMIFLINLPLGIFAVVGAFKFLPEFRSERTPRLDLAGVALAAVGAFLLLFPLVQGRELDWPAWVFVMLALGVMLFGIFGVYESRRERRGLDPLVTPSLFRKRAFTGGLLLGLFFFAALIGTGLVFTLYLQVGLGYSPLKAGLTTLPQALGTVAGFIAAGAGLSERLGRKLLLIGTVIMGLGTIGVAVTIRAAGGDMAPWHLIPALVALGVGMGLAMAPFFNIVLAGVDDEETGSASGALTSVQQLGGAFGIAVLGTIFFAMLPGAVGEHVDAAGLRPALTAASVPAQAQPAVVTGIRACLEDRAAQDDPSAQPASCRDVENGGESSPAVGAYVQEAVHAGFRDATVGSLAVALLLLVAAFGLAFLLPRQGRPEGEGH</sequence>
<dbReference type="RefSeq" id="WP_184997939.1">
    <property type="nucleotide sequence ID" value="NZ_BOMK01000049.1"/>
</dbReference>
<dbReference type="PROSITE" id="PS50850">
    <property type="entry name" value="MFS"/>
    <property type="match status" value="1"/>
</dbReference>
<feature type="transmembrane region" description="Helical" evidence="5">
    <location>
        <begin position="521"/>
        <end position="541"/>
    </location>
</feature>
<feature type="transmembrane region" description="Helical" evidence="5">
    <location>
        <begin position="320"/>
        <end position="338"/>
    </location>
</feature>
<dbReference type="InterPro" id="IPR005829">
    <property type="entry name" value="Sugar_transporter_CS"/>
</dbReference>
<proteinExistence type="predicted"/>
<evidence type="ECO:0000256" key="4">
    <source>
        <dbReference type="ARBA" id="ARBA00023136"/>
    </source>
</evidence>
<dbReference type="InterPro" id="IPR011701">
    <property type="entry name" value="MFS"/>
</dbReference>
<dbReference type="Gene3D" id="1.20.1250.20">
    <property type="entry name" value="MFS general substrate transporter like domains"/>
    <property type="match status" value="1"/>
</dbReference>
<evidence type="ECO:0000313" key="7">
    <source>
        <dbReference type="EMBL" id="MBB4766843.1"/>
    </source>
</evidence>
<feature type="transmembrane region" description="Helical" evidence="5">
    <location>
        <begin position="277"/>
        <end position="300"/>
    </location>
</feature>
<keyword evidence="3 5" id="KW-1133">Transmembrane helix</keyword>
<feature type="transmembrane region" description="Helical" evidence="5">
    <location>
        <begin position="345"/>
        <end position="364"/>
    </location>
</feature>
<gene>
    <name evidence="7" type="ORF">BJ971_007399</name>
</gene>
<feature type="transmembrane region" description="Helical" evidence="5">
    <location>
        <begin position="85"/>
        <end position="104"/>
    </location>
</feature>
<feature type="transmembrane region" description="Helical" evidence="5">
    <location>
        <begin position="235"/>
        <end position="256"/>
    </location>
</feature>